<dbReference type="InterPro" id="IPR058652">
    <property type="entry name" value="VapC50_C"/>
</dbReference>
<dbReference type="Pfam" id="PF26343">
    <property type="entry name" value="VapC50_C"/>
    <property type="match status" value="1"/>
</dbReference>
<keyword evidence="2" id="KW-0479">Metal-binding</keyword>
<feature type="domain" description="PIN" evidence="5">
    <location>
        <begin position="16"/>
        <end position="47"/>
    </location>
</feature>
<dbReference type="AlphaFoldDB" id="C0XSI9"/>
<evidence type="ECO:0000259" key="5">
    <source>
        <dbReference type="Pfam" id="PF13470"/>
    </source>
</evidence>
<evidence type="ECO:0000256" key="1">
    <source>
        <dbReference type="ARBA" id="ARBA00022722"/>
    </source>
</evidence>
<dbReference type="HOGENOM" id="CLU_096418_2_0_11"/>
<accession>C0XSI9</accession>
<evidence type="ECO:0000313" key="7">
    <source>
        <dbReference type="EMBL" id="EEI16788.1"/>
    </source>
</evidence>
<name>C0XSI9_CORLD</name>
<dbReference type="GO" id="GO:0046872">
    <property type="term" value="F:metal ion binding"/>
    <property type="evidence" value="ECO:0007669"/>
    <property type="project" value="UniProtKB-KW"/>
</dbReference>
<proteinExistence type="predicted"/>
<dbReference type="Pfam" id="PF13470">
    <property type="entry name" value="PIN_3"/>
    <property type="match status" value="1"/>
</dbReference>
<keyword evidence="1" id="KW-0540">Nuclease</keyword>
<sequence>MKDTFNDACVVGWETLKLSLNLPDPDDNHVVAAALLGRADVIVTNNLKDSPDRELGRFNSSAQRPDEFLLNQLDLAPDRVMRALAQQAADMQDPPRTVRDVLDSLERAEANSFAAECRKQLWRAQ</sequence>
<dbReference type="EMBL" id="ACHJ01000115">
    <property type="protein sequence ID" value="EEI16788.1"/>
    <property type="molecule type" value="Genomic_DNA"/>
</dbReference>
<evidence type="ECO:0000256" key="3">
    <source>
        <dbReference type="ARBA" id="ARBA00022801"/>
    </source>
</evidence>
<feature type="domain" description="VapC50 C-terminal" evidence="6">
    <location>
        <begin position="65"/>
        <end position="118"/>
    </location>
</feature>
<dbReference type="Proteomes" id="UP000006196">
    <property type="component" value="Unassembled WGS sequence"/>
</dbReference>
<dbReference type="STRING" id="525263.HMPREF0298_1409"/>
<gene>
    <name evidence="7" type="ORF">HMPREF0298_1409</name>
</gene>
<evidence type="ECO:0000259" key="6">
    <source>
        <dbReference type="Pfam" id="PF26343"/>
    </source>
</evidence>
<dbReference type="GO" id="GO:0016787">
    <property type="term" value="F:hydrolase activity"/>
    <property type="evidence" value="ECO:0007669"/>
    <property type="project" value="UniProtKB-KW"/>
</dbReference>
<organism evidence="7 8">
    <name type="scientific">Corynebacterium lipophiloflavum (strain ATCC 700352 / DSM 44291 / CCUG 37336 / JCM 10383 / DMMZ 1944)</name>
    <dbReference type="NCBI Taxonomy" id="525263"/>
    <lineage>
        <taxon>Bacteria</taxon>
        <taxon>Bacillati</taxon>
        <taxon>Actinomycetota</taxon>
        <taxon>Actinomycetes</taxon>
        <taxon>Mycobacteriales</taxon>
        <taxon>Corynebacteriaceae</taxon>
        <taxon>Corynebacterium</taxon>
    </lineage>
</organism>
<reference evidence="7" key="1">
    <citation type="submission" date="2009-01" db="EMBL/GenBank/DDBJ databases">
        <authorList>
            <person name="Qin X."/>
            <person name="Bachman B."/>
            <person name="Battles P."/>
            <person name="Bell A."/>
            <person name="Bess C."/>
            <person name="Bickham C."/>
            <person name="Chaboub L."/>
            <person name="Chen D."/>
            <person name="Coyle M."/>
            <person name="Deiros D.R."/>
            <person name="Dinh H."/>
            <person name="Forbes L."/>
            <person name="Fowler G."/>
            <person name="Francisco L."/>
            <person name="Fu Q."/>
            <person name="Gubbala S."/>
            <person name="Hale W."/>
            <person name="Han Y."/>
            <person name="Hemphill L."/>
            <person name="Highlander S.K."/>
            <person name="Hirani K."/>
            <person name="Hogues M."/>
            <person name="Jackson L."/>
            <person name="Jakkamsetti A."/>
            <person name="Javaid M."/>
            <person name="Jiang H."/>
            <person name="Korchina V."/>
            <person name="Kovar C."/>
            <person name="Lara F."/>
            <person name="Lee S."/>
            <person name="Mata R."/>
            <person name="Mathew T."/>
            <person name="Moen C."/>
            <person name="Morales K."/>
            <person name="Munidasa M."/>
            <person name="Nazareth L."/>
            <person name="Ngo R."/>
            <person name="Nguyen L."/>
            <person name="Okwuonu G."/>
            <person name="Ongeri F."/>
            <person name="Patil S."/>
            <person name="Petrosino J."/>
            <person name="Pham C."/>
            <person name="Pham P."/>
            <person name="Pu L.-L."/>
            <person name="Puazo M."/>
            <person name="Raj R."/>
            <person name="Reid J."/>
            <person name="Rouhana J."/>
            <person name="Saada N."/>
            <person name="Shang Y."/>
            <person name="Simmons D."/>
            <person name="Thornton R."/>
            <person name="Warren J."/>
            <person name="Weissenberger G."/>
            <person name="Zhang J."/>
            <person name="Zhang L."/>
            <person name="Zhou C."/>
            <person name="Zhu D."/>
            <person name="Muzny D."/>
            <person name="Worley K."/>
            <person name="Gibbs R."/>
        </authorList>
    </citation>
    <scope>NUCLEOTIDE SEQUENCE [LARGE SCALE GENOMIC DNA]</scope>
    <source>
        <strain evidence="7">DSM 44291</strain>
    </source>
</reference>
<keyword evidence="8" id="KW-1185">Reference proteome</keyword>
<evidence type="ECO:0000256" key="4">
    <source>
        <dbReference type="ARBA" id="ARBA00022842"/>
    </source>
</evidence>
<dbReference type="InterPro" id="IPR002716">
    <property type="entry name" value="PIN_dom"/>
</dbReference>
<comment type="caution">
    <text evidence="7">The sequence shown here is derived from an EMBL/GenBank/DDBJ whole genome shotgun (WGS) entry which is preliminary data.</text>
</comment>
<keyword evidence="3" id="KW-0378">Hydrolase</keyword>
<keyword evidence="4" id="KW-0460">Magnesium</keyword>
<dbReference type="GO" id="GO:0004518">
    <property type="term" value="F:nuclease activity"/>
    <property type="evidence" value="ECO:0007669"/>
    <property type="project" value="UniProtKB-KW"/>
</dbReference>
<protein>
    <submittedName>
        <fullName evidence="7">Toxin-antitoxin system, toxin component, PIN family</fullName>
    </submittedName>
</protein>
<dbReference type="eggNOG" id="COG1569">
    <property type="taxonomic scope" value="Bacteria"/>
</dbReference>
<evidence type="ECO:0000256" key="2">
    <source>
        <dbReference type="ARBA" id="ARBA00022723"/>
    </source>
</evidence>
<evidence type="ECO:0000313" key="8">
    <source>
        <dbReference type="Proteomes" id="UP000006196"/>
    </source>
</evidence>